<feature type="compositionally biased region" description="Basic residues" evidence="1">
    <location>
        <begin position="44"/>
        <end position="55"/>
    </location>
</feature>
<evidence type="ECO:0000313" key="2">
    <source>
        <dbReference type="EMBL" id="PNI02221.1"/>
    </source>
</evidence>
<dbReference type="Proteomes" id="UP000236449">
    <property type="component" value="Unassembled WGS sequence"/>
</dbReference>
<accession>A0A2J8GVY3</accession>
<comment type="caution">
    <text evidence="3">The sequence shown here is derived from an EMBL/GenBank/DDBJ whole genome shotgun (WGS) entry which is preliminary data.</text>
</comment>
<feature type="region of interest" description="Disordered" evidence="1">
    <location>
        <begin position="37"/>
        <end position="75"/>
    </location>
</feature>
<dbReference type="EMBL" id="POSK01000009">
    <property type="protein sequence ID" value="PNI04203.1"/>
    <property type="molecule type" value="Genomic_DNA"/>
</dbReference>
<evidence type="ECO:0000313" key="5">
    <source>
        <dbReference type="Proteomes" id="UP000236547"/>
    </source>
</evidence>
<dbReference type="Proteomes" id="UP000236547">
    <property type="component" value="Unassembled WGS sequence"/>
</dbReference>
<dbReference type="EMBL" id="POSM01000005">
    <property type="protein sequence ID" value="PNI02221.1"/>
    <property type="molecule type" value="Genomic_DNA"/>
</dbReference>
<name>A0A2J8GVY3_VIBDI</name>
<keyword evidence="5" id="KW-1185">Reference proteome</keyword>
<reference evidence="4 5" key="1">
    <citation type="submission" date="2018-01" db="EMBL/GenBank/DDBJ databases">
        <title>Draft genome sequences of six Vibrio diazotrophicus strains isolated from deep-sea sediments of the Baltic Sea.</title>
        <authorList>
            <person name="Castillo D."/>
            <person name="Vandieken V."/>
            <person name="Chiang O."/>
            <person name="Middelboe M."/>
        </authorList>
    </citation>
    <scope>NUCLEOTIDE SEQUENCE [LARGE SCALE GENOMIC DNA]</scope>
    <source>
        <strain evidence="3 4">60.27F</strain>
        <strain evidence="2 5">65.10M</strain>
    </source>
</reference>
<dbReference type="AlphaFoldDB" id="A0A2J8GVY3"/>
<sequence>MLLETLERINRLRQEAMSNPEFIEMAKEHEATLKHVEQEFEPKRSRRHATKHKNKSLADIYQQSDFGSNPSGVQH</sequence>
<evidence type="ECO:0000313" key="4">
    <source>
        <dbReference type="Proteomes" id="UP000236449"/>
    </source>
</evidence>
<organism evidence="3 4">
    <name type="scientific">Vibrio diazotrophicus</name>
    <dbReference type="NCBI Taxonomy" id="685"/>
    <lineage>
        <taxon>Bacteria</taxon>
        <taxon>Pseudomonadati</taxon>
        <taxon>Pseudomonadota</taxon>
        <taxon>Gammaproteobacteria</taxon>
        <taxon>Vibrionales</taxon>
        <taxon>Vibrionaceae</taxon>
        <taxon>Vibrio</taxon>
    </lineage>
</organism>
<protein>
    <submittedName>
        <fullName evidence="3">Uncharacterized protein</fullName>
    </submittedName>
</protein>
<feature type="compositionally biased region" description="Polar residues" evidence="1">
    <location>
        <begin position="61"/>
        <end position="75"/>
    </location>
</feature>
<dbReference type="OrthoDB" id="5905252at2"/>
<gene>
    <name evidence="3" type="ORF">C1N32_14510</name>
    <name evidence="2" type="ORF">C1O25_05765</name>
</gene>
<evidence type="ECO:0000256" key="1">
    <source>
        <dbReference type="SAM" id="MobiDB-lite"/>
    </source>
</evidence>
<proteinExistence type="predicted"/>
<dbReference type="RefSeq" id="WP_042482548.1">
    <property type="nucleotide sequence ID" value="NZ_CBCRWT010000019.1"/>
</dbReference>
<dbReference type="GeneID" id="94024604"/>
<evidence type="ECO:0000313" key="3">
    <source>
        <dbReference type="EMBL" id="PNI04203.1"/>
    </source>
</evidence>